<dbReference type="InterPro" id="IPR023192">
    <property type="entry name" value="TGS-like_dom_sf"/>
</dbReference>
<dbReference type="InterPro" id="IPR004396">
    <property type="entry name" value="ATPase_YchF/OLA1"/>
</dbReference>
<dbReference type="OrthoDB" id="424823at2759"/>
<dbReference type="AlphaFoldDB" id="A0A8J2X8L6"/>
<dbReference type="Pfam" id="PF01926">
    <property type="entry name" value="MMR_HSR1"/>
    <property type="match status" value="1"/>
</dbReference>
<dbReference type="Gene3D" id="3.40.50.300">
    <property type="entry name" value="P-loop containing nucleotide triphosphate hydrolases"/>
    <property type="match status" value="1"/>
</dbReference>
<evidence type="ECO:0000259" key="6">
    <source>
        <dbReference type="PROSITE" id="PS51880"/>
    </source>
</evidence>
<dbReference type="CDD" id="cd01900">
    <property type="entry name" value="YchF"/>
    <property type="match status" value="1"/>
</dbReference>
<dbReference type="GO" id="GO:0005525">
    <property type="term" value="F:GTP binding"/>
    <property type="evidence" value="ECO:0007669"/>
    <property type="project" value="InterPro"/>
</dbReference>
<evidence type="ECO:0000313" key="8">
    <source>
        <dbReference type="Proteomes" id="UP000019375"/>
    </source>
</evidence>
<reference evidence="8" key="1">
    <citation type="journal article" date="2013" name="Genome Announc.">
        <title>Genome sequence of the food spoilage yeast Zygosaccharomyces bailii CLIB 213(T).</title>
        <authorList>
            <person name="Galeote V."/>
            <person name="Bigey F."/>
            <person name="Devillers H."/>
            <person name="Neuveglise C."/>
            <person name="Dequin S."/>
        </authorList>
    </citation>
    <scope>NUCLEOTIDE SEQUENCE [LARGE SCALE GENOMIC DNA]</scope>
    <source>
        <strain evidence="8">CLIB 213 / ATCC 58445 / CBS 680 / CCRC 21525 / NBRC 1098 / NCYC 1416 / NRRL Y-2227</strain>
    </source>
</reference>
<dbReference type="InterPro" id="IPR006073">
    <property type="entry name" value="GTP-bd"/>
</dbReference>
<dbReference type="GO" id="GO:0005737">
    <property type="term" value="C:cytoplasm"/>
    <property type="evidence" value="ECO:0007669"/>
    <property type="project" value="TreeGrafter"/>
</dbReference>
<dbReference type="InterPro" id="IPR031167">
    <property type="entry name" value="G_OBG"/>
</dbReference>
<dbReference type="EMBL" id="HG316459">
    <property type="protein sequence ID" value="CDF90095.1"/>
    <property type="molecule type" value="Genomic_DNA"/>
</dbReference>
<evidence type="ECO:0000256" key="1">
    <source>
        <dbReference type="ARBA" id="ARBA00022741"/>
    </source>
</evidence>
<dbReference type="InterPro" id="IPR012676">
    <property type="entry name" value="TGS-like"/>
</dbReference>
<name>A0A8J2X8L6_ZYGB2</name>
<evidence type="ECO:0000256" key="3">
    <source>
        <dbReference type="ARBA" id="ARBA00059898"/>
    </source>
</evidence>
<dbReference type="PIRSF" id="PIRSF006641">
    <property type="entry name" value="CHP00092"/>
    <property type="match status" value="1"/>
</dbReference>
<dbReference type="NCBIfam" id="TIGR00092">
    <property type="entry name" value="redox-regulated ATPase YchF"/>
    <property type="match status" value="1"/>
</dbReference>
<proteinExistence type="predicted"/>
<sequence>MSIARKVLLGRPSNNLTSGIVGLANVGKSTFFQAITNSKLGNPANYPFATIKPEEAKVQIPSRRLAHLKRLYQSEKCVPASLTMYDIAGLVRGASSGEGLGSTFLNDIRHVDGIYQVVRGFRKEDITHIEGSVDPVRDLSVVQDELILKDVEFLENIKERLQRKMGRTAKTSAEYREMTSELELMETLEEHLYEGRKIVHFKEDWSPEEVAILNKHNFLTAKPSLTLLNVSAQDYISQRNEFVGPVKQWLDAYSPGDDIILFSAEFETVYNEFKDKAEVEDFEQYCKDTWGVPNDQMVLVESALPAILLKMRELLHLISFFTCGPLESRQWTVREGTTAPEAAGVIHTDLQNTFINASVTKYTDLAALEPPLHESVLKAQGKIKRAGKLYEIEDGDIVLFKAAGGKTR</sequence>
<dbReference type="InterPro" id="IPR012675">
    <property type="entry name" value="Beta-grasp_dom_sf"/>
</dbReference>
<keyword evidence="1" id="KW-0547">Nucleotide-binding</keyword>
<keyword evidence="8" id="KW-1185">Reference proteome</keyword>
<dbReference type="PRINTS" id="PR00326">
    <property type="entry name" value="GTP1OBG"/>
</dbReference>
<dbReference type="Proteomes" id="UP000019375">
    <property type="component" value="Unassembled WGS sequence"/>
</dbReference>
<gene>
    <name evidence="7" type="ORF">BN860_00430g</name>
</gene>
<dbReference type="InterPro" id="IPR004095">
    <property type="entry name" value="TGS"/>
</dbReference>
<dbReference type="InterPro" id="IPR041706">
    <property type="entry name" value="YchF_N"/>
</dbReference>
<evidence type="ECO:0000313" key="7">
    <source>
        <dbReference type="EMBL" id="CDF90095.1"/>
    </source>
</evidence>
<dbReference type="FunFam" id="1.10.150.300:FF:000001">
    <property type="entry name" value="Ribosome-binding ATPase YchF"/>
    <property type="match status" value="1"/>
</dbReference>
<dbReference type="FunFam" id="3.10.20.30:FF:000001">
    <property type="entry name" value="Ribosome-binding ATPase YchF"/>
    <property type="match status" value="1"/>
</dbReference>
<dbReference type="InterPro" id="IPR013029">
    <property type="entry name" value="YchF_C"/>
</dbReference>
<organism evidence="7 8">
    <name type="scientific">Zygosaccharomyces bailii (strain CLIB 213 / ATCC 58445 / CBS 680 / BCRC 21525 / NBRC 1098 / NCYC 1416 / NRRL Y-2227)</name>
    <dbReference type="NCBI Taxonomy" id="1333698"/>
    <lineage>
        <taxon>Eukaryota</taxon>
        <taxon>Fungi</taxon>
        <taxon>Dikarya</taxon>
        <taxon>Ascomycota</taxon>
        <taxon>Saccharomycotina</taxon>
        <taxon>Saccharomycetes</taxon>
        <taxon>Saccharomycetales</taxon>
        <taxon>Saccharomycetaceae</taxon>
        <taxon>Zygosaccharomyces</taxon>
    </lineage>
</organism>
<dbReference type="SUPFAM" id="SSF52540">
    <property type="entry name" value="P-loop containing nucleoside triphosphate hydrolases"/>
    <property type="match status" value="1"/>
</dbReference>
<dbReference type="Gene3D" id="3.10.20.30">
    <property type="match status" value="1"/>
</dbReference>
<protein>
    <recommendedName>
        <fullName evidence="4">Obg-like ATPase homolog</fullName>
    </recommendedName>
</protein>
<dbReference type="Pfam" id="PF06071">
    <property type="entry name" value="YchF-GTPase_C"/>
    <property type="match status" value="1"/>
</dbReference>
<evidence type="ECO:0000259" key="5">
    <source>
        <dbReference type="PROSITE" id="PS51710"/>
    </source>
</evidence>
<dbReference type="PANTHER" id="PTHR23305">
    <property type="entry name" value="OBG GTPASE FAMILY"/>
    <property type="match status" value="1"/>
</dbReference>
<comment type="function">
    <text evidence="3">Hydrolyzes ATP, and can also hydrolyze GTP with lower efficiency. Has lower affinity for GTP.</text>
</comment>
<dbReference type="GO" id="GO:0005524">
    <property type="term" value="F:ATP binding"/>
    <property type="evidence" value="ECO:0007669"/>
    <property type="project" value="UniProtKB-KW"/>
</dbReference>
<dbReference type="PROSITE" id="PS51710">
    <property type="entry name" value="G_OBG"/>
    <property type="match status" value="1"/>
</dbReference>
<feature type="domain" description="TGS" evidence="6">
    <location>
        <begin position="316"/>
        <end position="402"/>
    </location>
</feature>
<dbReference type="PROSITE" id="PS51880">
    <property type="entry name" value="TGS"/>
    <property type="match status" value="1"/>
</dbReference>
<dbReference type="Gene3D" id="1.10.150.300">
    <property type="entry name" value="TGS-like domain"/>
    <property type="match status" value="1"/>
</dbReference>
<evidence type="ECO:0000256" key="4">
    <source>
        <dbReference type="ARBA" id="ARBA00068719"/>
    </source>
</evidence>
<keyword evidence="2" id="KW-0067">ATP-binding</keyword>
<dbReference type="InterPro" id="IPR027417">
    <property type="entry name" value="P-loop_NTPase"/>
</dbReference>
<evidence type="ECO:0000256" key="2">
    <source>
        <dbReference type="ARBA" id="ARBA00022840"/>
    </source>
</evidence>
<dbReference type="PANTHER" id="PTHR23305:SF9">
    <property type="entry name" value="OBG-LIKE ATPASE HOMOLOG"/>
    <property type="match status" value="1"/>
</dbReference>
<accession>A0A8J2X8L6</accession>
<dbReference type="SUPFAM" id="SSF81271">
    <property type="entry name" value="TGS-like"/>
    <property type="match status" value="1"/>
</dbReference>
<feature type="domain" description="OBG-type G" evidence="5">
    <location>
        <begin position="16"/>
        <end position="282"/>
    </location>
</feature>
<dbReference type="GO" id="GO:0016887">
    <property type="term" value="F:ATP hydrolysis activity"/>
    <property type="evidence" value="ECO:0007669"/>
    <property type="project" value="InterPro"/>
</dbReference>